<evidence type="ECO:0000256" key="2">
    <source>
        <dbReference type="SAM" id="Phobius"/>
    </source>
</evidence>
<keyword evidence="2" id="KW-0472">Membrane</keyword>
<organism evidence="3 4">
    <name type="scientific">Agarivorans gilvus</name>
    <dbReference type="NCBI Taxonomy" id="680279"/>
    <lineage>
        <taxon>Bacteria</taxon>
        <taxon>Pseudomonadati</taxon>
        <taxon>Pseudomonadota</taxon>
        <taxon>Gammaproteobacteria</taxon>
        <taxon>Alteromonadales</taxon>
        <taxon>Alteromonadaceae</taxon>
        <taxon>Agarivorans</taxon>
    </lineage>
</organism>
<keyword evidence="2" id="KW-0812">Transmembrane</keyword>
<dbReference type="EMBL" id="BMDY01000031">
    <property type="protein sequence ID" value="GGB19612.1"/>
    <property type="molecule type" value="Genomic_DNA"/>
</dbReference>
<dbReference type="Proteomes" id="UP000651977">
    <property type="component" value="Unassembled WGS sequence"/>
</dbReference>
<gene>
    <name evidence="3" type="primary">pilN</name>
    <name evidence="3" type="ORF">GCM10007414_36290</name>
</gene>
<dbReference type="Pfam" id="PF05137">
    <property type="entry name" value="PilN"/>
    <property type="match status" value="1"/>
</dbReference>
<keyword evidence="2" id="KW-1133">Transmembrane helix</keyword>
<evidence type="ECO:0000256" key="1">
    <source>
        <dbReference type="SAM" id="Coils"/>
    </source>
</evidence>
<keyword evidence="1" id="KW-0175">Coiled coil</keyword>
<reference evidence="4" key="1">
    <citation type="journal article" date="2019" name="Int. J. Syst. Evol. Microbiol.">
        <title>The Global Catalogue of Microorganisms (GCM) 10K type strain sequencing project: providing services to taxonomists for standard genome sequencing and annotation.</title>
        <authorList>
            <consortium name="The Broad Institute Genomics Platform"/>
            <consortium name="The Broad Institute Genome Sequencing Center for Infectious Disease"/>
            <person name="Wu L."/>
            <person name="Ma J."/>
        </authorList>
    </citation>
    <scope>NUCLEOTIDE SEQUENCE [LARGE SCALE GENOMIC DNA]</scope>
    <source>
        <strain evidence="4">CGMCC 1.10131</strain>
    </source>
</reference>
<dbReference type="RefSeq" id="WP_055732940.1">
    <property type="nucleotide sequence ID" value="NZ_BMDY01000031.1"/>
</dbReference>
<keyword evidence="4" id="KW-1185">Reference proteome</keyword>
<sequence>MSNINLLPWREAVKSKQKRDFWLGLVSAAAITFLAVFLVQNYYVNLQHKQQARNQFLEKETAILDHQIGEIKKIKEQKESLKKRIALIQKLQESRNIPTKIFNSLPTIAPSGIYLDSLSFKDSSIDLDGKSEANYRVANLMRNIEQLEWLGTPSIRSIVALSGQQSDMELSKFQLGFAVKLGVPSQAEGAK</sequence>
<dbReference type="PANTHER" id="PTHR40278">
    <property type="entry name" value="DNA UTILIZATION PROTEIN HOFN"/>
    <property type="match status" value="1"/>
</dbReference>
<accession>A0ABQ1I7D2</accession>
<evidence type="ECO:0000313" key="4">
    <source>
        <dbReference type="Proteomes" id="UP000651977"/>
    </source>
</evidence>
<name>A0ABQ1I7D2_9ALTE</name>
<evidence type="ECO:0000313" key="3">
    <source>
        <dbReference type="EMBL" id="GGB19612.1"/>
    </source>
</evidence>
<dbReference type="InterPro" id="IPR007813">
    <property type="entry name" value="PilN"/>
</dbReference>
<feature type="transmembrane region" description="Helical" evidence="2">
    <location>
        <begin position="21"/>
        <end position="43"/>
    </location>
</feature>
<feature type="coiled-coil region" evidence="1">
    <location>
        <begin position="64"/>
        <end position="91"/>
    </location>
</feature>
<dbReference type="InterPro" id="IPR052534">
    <property type="entry name" value="Extracell_DNA_Util/SecSys_Comp"/>
</dbReference>
<proteinExistence type="predicted"/>
<protein>
    <submittedName>
        <fullName evidence="3">Fimbrial protein</fullName>
    </submittedName>
</protein>
<comment type="caution">
    <text evidence="3">The sequence shown here is derived from an EMBL/GenBank/DDBJ whole genome shotgun (WGS) entry which is preliminary data.</text>
</comment>
<dbReference type="PANTHER" id="PTHR40278:SF2">
    <property type="entry name" value="TYPE IV PILUS INNER MEMBRANE COMPONENT PILN"/>
    <property type="match status" value="1"/>
</dbReference>